<keyword evidence="2" id="KW-0812">Transmembrane</keyword>
<keyword evidence="5" id="KW-1133">Transmembrane helix</keyword>
<evidence type="ECO:0000256" key="3">
    <source>
        <dbReference type="ARBA" id="ARBA00022741"/>
    </source>
</evidence>
<dbReference type="PANTHER" id="PTHR24221">
    <property type="entry name" value="ATP-BINDING CASSETTE SUB-FAMILY B"/>
    <property type="match status" value="1"/>
</dbReference>
<dbReference type="EMBL" id="CP061336">
    <property type="protein sequence ID" value="QNU66205.1"/>
    <property type="molecule type" value="Genomic_DNA"/>
</dbReference>
<proteinExistence type="predicted"/>
<protein>
    <submittedName>
        <fullName evidence="7">ABC transporter ATP-binding protein</fullName>
    </submittedName>
</protein>
<dbReference type="InterPro" id="IPR027417">
    <property type="entry name" value="P-loop_NTPase"/>
</dbReference>
<dbReference type="PROSITE" id="PS50893">
    <property type="entry name" value="ABC_TRANSPORTER_2"/>
    <property type="match status" value="1"/>
</dbReference>
<evidence type="ECO:0000256" key="5">
    <source>
        <dbReference type="ARBA" id="ARBA00022989"/>
    </source>
</evidence>
<keyword evidence="4 7" id="KW-0067">ATP-binding</keyword>
<evidence type="ECO:0000256" key="4">
    <source>
        <dbReference type="ARBA" id="ARBA00022840"/>
    </source>
</evidence>
<dbReference type="Proteomes" id="UP000306409">
    <property type="component" value="Chromosome"/>
</dbReference>
<evidence type="ECO:0000256" key="1">
    <source>
        <dbReference type="ARBA" id="ARBA00004651"/>
    </source>
</evidence>
<dbReference type="Pfam" id="PF00005">
    <property type="entry name" value="ABC_tran"/>
    <property type="match status" value="1"/>
</dbReference>
<organism evidence="7 8">
    <name type="scientific">Ruminiclostridium herbifermentans</name>
    <dbReference type="NCBI Taxonomy" id="2488810"/>
    <lineage>
        <taxon>Bacteria</taxon>
        <taxon>Bacillati</taxon>
        <taxon>Bacillota</taxon>
        <taxon>Clostridia</taxon>
        <taxon>Eubacteriales</taxon>
        <taxon>Oscillospiraceae</taxon>
        <taxon>Ruminiclostridium</taxon>
    </lineage>
</organism>
<dbReference type="InterPro" id="IPR036640">
    <property type="entry name" value="ABC1_TM_sf"/>
</dbReference>
<keyword evidence="8" id="KW-1185">Reference proteome</keyword>
<accession>A0A4U7JJJ8</accession>
<dbReference type="PANTHER" id="PTHR24221:SF654">
    <property type="entry name" value="ATP-BINDING CASSETTE SUB-FAMILY B MEMBER 6"/>
    <property type="match status" value="1"/>
</dbReference>
<dbReference type="Pfam" id="PF00664">
    <property type="entry name" value="ABC_membrane"/>
    <property type="match status" value="1"/>
</dbReference>
<dbReference type="InterPro" id="IPR003439">
    <property type="entry name" value="ABC_transporter-like_ATP-bd"/>
</dbReference>
<dbReference type="SMART" id="SM00382">
    <property type="entry name" value="AAA"/>
    <property type="match status" value="1"/>
</dbReference>
<dbReference type="PROSITE" id="PS00211">
    <property type="entry name" value="ABC_TRANSPORTER_1"/>
    <property type="match status" value="1"/>
</dbReference>
<gene>
    <name evidence="7" type="ORF">EHE19_015160</name>
</gene>
<dbReference type="InterPro" id="IPR039421">
    <property type="entry name" value="Type_1_exporter"/>
</dbReference>
<dbReference type="GO" id="GO:0140359">
    <property type="term" value="F:ABC-type transporter activity"/>
    <property type="evidence" value="ECO:0007669"/>
    <property type="project" value="InterPro"/>
</dbReference>
<dbReference type="InterPro" id="IPR003593">
    <property type="entry name" value="AAA+_ATPase"/>
</dbReference>
<dbReference type="OrthoDB" id="1699242at2"/>
<evidence type="ECO:0000256" key="2">
    <source>
        <dbReference type="ARBA" id="ARBA00022692"/>
    </source>
</evidence>
<dbReference type="GO" id="GO:0005524">
    <property type="term" value="F:ATP binding"/>
    <property type="evidence" value="ECO:0007669"/>
    <property type="project" value="UniProtKB-KW"/>
</dbReference>
<sequence length="600" mass="67724">MSKKQNQSAVKLILRTMIIQFTTTPIHITVFIFVVLLEALGLTARAITTKQLFDTVAEASLGNIEFMNCLVSVLIMGMVTIVQQFINGVKFFYWPVITDKASGINKQKLFKKVQCLSPEVFEDTNFLDDLNKAQNGVEPLTTVSLFILNIIFFDVTYAISMGGYLFYLNPILIITLALAFIPALISQIVNMKIFTKLEKDSAPLRRQCDYYKKAICDREYYKETRVLGAFHYFYDLFQNTLSLLLRKQRNIEKKTTVIKVLLNIVTFMGMGLSTYLLFISTMNGYISIGAFAAVFTTLGVVFDVMQSMMAWDVSGISRDMGKVYNFMNIMDYPERKGKTGIHDFSTGVVADNINFRYPNKSQLAINEVSLTISEGETIAIVGENGSGKSTLVRLLTGLYQPCQGKVTIGGLDTKDITPECIFKDISGVFQNYQKYKMTLLDNVVISDVGKDIDEKYVYNVLQQAGFNYNKDDIKLDTLLSPEFGGVDLSGGQWQRLALARGLYRQNNFIVLDEPTAAIDPIEEDKLFAQFKEMIKGKSAIIVTHRLGSTKLADRIIVMDKGRINDMGEHEQLLSKSGKYAEMWNAQAEWYQRDKAINIIN</sequence>
<dbReference type="GO" id="GO:0005886">
    <property type="term" value="C:plasma membrane"/>
    <property type="evidence" value="ECO:0007669"/>
    <property type="project" value="UniProtKB-SubCell"/>
</dbReference>
<dbReference type="GO" id="GO:0016887">
    <property type="term" value="F:ATP hydrolysis activity"/>
    <property type="evidence" value="ECO:0007669"/>
    <property type="project" value="InterPro"/>
</dbReference>
<dbReference type="InterPro" id="IPR011527">
    <property type="entry name" value="ABC1_TM_dom"/>
</dbReference>
<keyword evidence="6" id="KW-0472">Membrane</keyword>
<dbReference type="RefSeq" id="WP_137696950.1">
    <property type="nucleotide sequence ID" value="NZ_CP061336.1"/>
</dbReference>
<evidence type="ECO:0000256" key="6">
    <source>
        <dbReference type="ARBA" id="ARBA00023136"/>
    </source>
</evidence>
<dbReference type="CDD" id="cd03228">
    <property type="entry name" value="ABCC_MRP_Like"/>
    <property type="match status" value="1"/>
</dbReference>
<dbReference type="InterPro" id="IPR017871">
    <property type="entry name" value="ABC_transporter-like_CS"/>
</dbReference>
<dbReference type="Gene3D" id="1.20.1560.10">
    <property type="entry name" value="ABC transporter type 1, transmembrane domain"/>
    <property type="match status" value="1"/>
</dbReference>
<dbReference type="Gene3D" id="3.40.50.300">
    <property type="entry name" value="P-loop containing nucleotide triphosphate hydrolases"/>
    <property type="match status" value="1"/>
</dbReference>
<dbReference type="GO" id="GO:0034040">
    <property type="term" value="F:ATPase-coupled lipid transmembrane transporter activity"/>
    <property type="evidence" value="ECO:0007669"/>
    <property type="project" value="TreeGrafter"/>
</dbReference>
<dbReference type="SUPFAM" id="SSF52540">
    <property type="entry name" value="P-loop containing nucleoside triphosphate hydrolases"/>
    <property type="match status" value="1"/>
</dbReference>
<dbReference type="PROSITE" id="PS50929">
    <property type="entry name" value="ABC_TM1F"/>
    <property type="match status" value="1"/>
</dbReference>
<evidence type="ECO:0000313" key="7">
    <source>
        <dbReference type="EMBL" id="QNU66205.1"/>
    </source>
</evidence>
<name>A0A4U7JJJ8_9FIRM</name>
<reference evidence="7 8" key="1">
    <citation type="submission" date="2020-09" db="EMBL/GenBank/DDBJ databases">
        <title>Characterization and genome sequencing of Ruminiclostridium sp. nov. MA18.</title>
        <authorList>
            <person name="Rettenmaier R."/>
            <person name="Kowollik M.-L."/>
            <person name="Liebl W."/>
            <person name="Zverlov V."/>
        </authorList>
    </citation>
    <scope>NUCLEOTIDE SEQUENCE [LARGE SCALE GENOMIC DNA]</scope>
    <source>
        <strain evidence="7 8">MA18</strain>
    </source>
</reference>
<evidence type="ECO:0000313" key="8">
    <source>
        <dbReference type="Proteomes" id="UP000306409"/>
    </source>
</evidence>
<dbReference type="AlphaFoldDB" id="A0A4U7JJJ8"/>
<comment type="subcellular location">
    <subcellularLocation>
        <location evidence="1">Cell membrane</location>
        <topology evidence="1">Multi-pass membrane protein</topology>
    </subcellularLocation>
</comment>
<keyword evidence="3" id="KW-0547">Nucleotide-binding</keyword>
<dbReference type="SUPFAM" id="SSF90123">
    <property type="entry name" value="ABC transporter transmembrane region"/>
    <property type="match status" value="1"/>
</dbReference>
<dbReference type="KEGG" id="rher:EHE19_015160"/>